<reference evidence="1" key="2">
    <citation type="journal article" date="2015" name="Fish Shellfish Immunol.">
        <title>Early steps in the European eel (Anguilla anguilla)-Vibrio vulnificus interaction in the gills: Role of the RtxA13 toxin.</title>
        <authorList>
            <person name="Callol A."/>
            <person name="Pajuelo D."/>
            <person name="Ebbesson L."/>
            <person name="Teles M."/>
            <person name="MacKenzie S."/>
            <person name="Amaro C."/>
        </authorList>
    </citation>
    <scope>NUCLEOTIDE SEQUENCE</scope>
</reference>
<proteinExistence type="predicted"/>
<dbReference type="AlphaFoldDB" id="A0A0E9SL27"/>
<organism evidence="1">
    <name type="scientific">Anguilla anguilla</name>
    <name type="common">European freshwater eel</name>
    <name type="synonym">Muraena anguilla</name>
    <dbReference type="NCBI Taxonomy" id="7936"/>
    <lineage>
        <taxon>Eukaryota</taxon>
        <taxon>Metazoa</taxon>
        <taxon>Chordata</taxon>
        <taxon>Craniata</taxon>
        <taxon>Vertebrata</taxon>
        <taxon>Euteleostomi</taxon>
        <taxon>Actinopterygii</taxon>
        <taxon>Neopterygii</taxon>
        <taxon>Teleostei</taxon>
        <taxon>Anguilliformes</taxon>
        <taxon>Anguillidae</taxon>
        <taxon>Anguilla</taxon>
    </lineage>
</organism>
<protein>
    <submittedName>
        <fullName evidence="1">Uncharacterized protein</fullName>
    </submittedName>
</protein>
<name>A0A0E9SL27_ANGAN</name>
<dbReference type="EMBL" id="GBXM01066556">
    <property type="protein sequence ID" value="JAH42021.1"/>
    <property type="molecule type" value="Transcribed_RNA"/>
</dbReference>
<sequence length="71" mass="7937">MLSRKSACVLLDASHSPYYIIFLRLQHYPLCGGKCSQTQGVPQHYAGDTLTTVKIIVQIRTLTFQYGSCSK</sequence>
<evidence type="ECO:0000313" key="1">
    <source>
        <dbReference type="EMBL" id="JAH42021.1"/>
    </source>
</evidence>
<accession>A0A0E9SL27</accession>
<reference evidence="1" key="1">
    <citation type="submission" date="2014-11" db="EMBL/GenBank/DDBJ databases">
        <authorList>
            <person name="Amaro Gonzalez C."/>
        </authorList>
    </citation>
    <scope>NUCLEOTIDE SEQUENCE</scope>
</reference>